<accession>A0AAV7N081</accession>
<keyword evidence="2" id="KW-1185">Reference proteome</keyword>
<organism evidence="1 2">
    <name type="scientific">Pleurodeles waltl</name>
    <name type="common">Iberian ribbed newt</name>
    <dbReference type="NCBI Taxonomy" id="8319"/>
    <lineage>
        <taxon>Eukaryota</taxon>
        <taxon>Metazoa</taxon>
        <taxon>Chordata</taxon>
        <taxon>Craniata</taxon>
        <taxon>Vertebrata</taxon>
        <taxon>Euteleostomi</taxon>
        <taxon>Amphibia</taxon>
        <taxon>Batrachia</taxon>
        <taxon>Caudata</taxon>
        <taxon>Salamandroidea</taxon>
        <taxon>Salamandridae</taxon>
        <taxon>Pleurodelinae</taxon>
        <taxon>Pleurodeles</taxon>
    </lineage>
</organism>
<evidence type="ECO:0000313" key="2">
    <source>
        <dbReference type="Proteomes" id="UP001066276"/>
    </source>
</evidence>
<dbReference type="Proteomes" id="UP001066276">
    <property type="component" value="Chromosome 9"/>
</dbReference>
<reference evidence="1" key="1">
    <citation type="journal article" date="2022" name="bioRxiv">
        <title>Sequencing and chromosome-scale assembly of the giantPleurodeles waltlgenome.</title>
        <authorList>
            <person name="Brown T."/>
            <person name="Elewa A."/>
            <person name="Iarovenko S."/>
            <person name="Subramanian E."/>
            <person name="Araus A.J."/>
            <person name="Petzold A."/>
            <person name="Susuki M."/>
            <person name="Suzuki K.-i.T."/>
            <person name="Hayashi T."/>
            <person name="Toyoda A."/>
            <person name="Oliveira C."/>
            <person name="Osipova E."/>
            <person name="Leigh N.D."/>
            <person name="Simon A."/>
            <person name="Yun M.H."/>
        </authorList>
    </citation>
    <scope>NUCLEOTIDE SEQUENCE</scope>
    <source>
        <strain evidence="1">20211129_DDA</strain>
        <tissue evidence="1">Liver</tissue>
    </source>
</reference>
<proteinExistence type="predicted"/>
<dbReference type="EMBL" id="JANPWB010000013">
    <property type="protein sequence ID" value="KAJ1108817.1"/>
    <property type="molecule type" value="Genomic_DNA"/>
</dbReference>
<sequence length="88" mass="9814">MQAPPNGSVTSGLVEPSIQRDDVWQVFFWFQGWVGRSRGTAANVGHMWVPLSGAFSFYQCRVDVATMSRLLLACSKCIYLSGNGEKRR</sequence>
<evidence type="ECO:0000313" key="1">
    <source>
        <dbReference type="EMBL" id="KAJ1108817.1"/>
    </source>
</evidence>
<comment type="caution">
    <text evidence="1">The sequence shown here is derived from an EMBL/GenBank/DDBJ whole genome shotgun (WGS) entry which is preliminary data.</text>
</comment>
<gene>
    <name evidence="1" type="ORF">NDU88_006187</name>
</gene>
<dbReference type="AlphaFoldDB" id="A0AAV7N081"/>
<protein>
    <submittedName>
        <fullName evidence="1">Uncharacterized protein</fullName>
    </submittedName>
</protein>
<name>A0AAV7N081_PLEWA</name>